<dbReference type="Proteomes" id="UP001158576">
    <property type="component" value="Chromosome XSR"/>
</dbReference>
<proteinExistence type="predicted"/>
<accession>A0ABN7SEQ2</accession>
<name>A0ABN7SEQ2_OIKDI</name>
<evidence type="ECO:0000313" key="1">
    <source>
        <dbReference type="EMBL" id="CAG5094108.1"/>
    </source>
</evidence>
<protein>
    <submittedName>
        <fullName evidence="1">Oidioi.mRNA.OKI2018_I69.XSR.g13253.t1.cds</fullName>
    </submittedName>
</protein>
<organism evidence="1 2">
    <name type="scientific">Oikopleura dioica</name>
    <name type="common">Tunicate</name>
    <dbReference type="NCBI Taxonomy" id="34765"/>
    <lineage>
        <taxon>Eukaryota</taxon>
        <taxon>Metazoa</taxon>
        <taxon>Chordata</taxon>
        <taxon>Tunicata</taxon>
        <taxon>Appendicularia</taxon>
        <taxon>Copelata</taxon>
        <taxon>Oikopleuridae</taxon>
        <taxon>Oikopleura</taxon>
    </lineage>
</organism>
<evidence type="ECO:0000313" key="2">
    <source>
        <dbReference type="Proteomes" id="UP001158576"/>
    </source>
</evidence>
<sequence>MSSTVSLFELAIEAAVKIPFNEVDEFFLSRGQLVPEDDLVIKCANATLPDLAVIEAIEFDARKDEITDCECAQFKNVNQSGFMIFATWSCRVHGSGTVSVKWSQRRVTSFSCHCTPSQSFLFMCPHAAMLLKRRIQKCPYSVDNQLAPLTNILMNLSVSQLQETLLEVTQWEISGKDIFDLNFDIDDPIECIPDVTMDNESGMHEHWMFLNKEVNFSSEKQIGQTSKAILKLARLSSSFPEVVYLFKDIVDFCDTANDEMMKVSHSLYAALLAHEPLHSLVEQFERLFPELRLSGFREKLEPRCASLFAAESLSLTMIEVVDSLLSAAFPSVELFFSFLIPALVVIYKRESEKPSSWQLLNYMQPSILHLDARELSRVKNCLSVAFP</sequence>
<dbReference type="EMBL" id="OU015569">
    <property type="protein sequence ID" value="CAG5094108.1"/>
    <property type="molecule type" value="Genomic_DNA"/>
</dbReference>
<gene>
    <name evidence="1" type="ORF">OKIOD_LOCUS4811</name>
</gene>
<keyword evidence="2" id="KW-1185">Reference proteome</keyword>
<reference evidence="1 2" key="1">
    <citation type="submission" date="2021-04" db="EMBL/GenBank/DDBJ databases">
        <authorList>
            <person name="Bliznina A."/>
        </authorList>
    </citation>
    <scope>NUCLEOTIDE SEQUENCE [LARGE SCALE GENOMIC DNA]</scope>
</reference>